<dbReference type="RefSeq" id="WP_010980001.1">
    <property type="nucleotide sequence ID" value="NZ_BAABQO010000026.1"/>
</dbReference>
<organism evidence="1 2">
    <name type="scientific">Sulfurisphaera tokodaii</name>
    <dbReference type="NCBI Taxonomy" id="111955"/>
    <lineage>
        <taxon>Archaea</taxon>
        <taxon>Thermoproteota</taxon>
        <taxon>Thermoprotei</taxon>
        <taxon>Sulfolobales</taxon>
        <taxon>Sulfolobaceae</taxon>
        <taxon>Sulfurisphaera</taxon>
    </lineage>
</organism>
<proteinExistence type="predicted"/>
<name>A0A832TDT6_9CREN</name>
<accession>A0A832TDT6</accession>
<gene>
    <name evidence="1" type="ORF">HA332_07420</name>
</gene>
<evidence type="ECO:0000313" key="1">
    <source>
        <dbReference type="EMBL" id="HII74192.1"/>
    </source>
</evidence>
<dbReference type="Proteomes" id="UP000646844">
    <property type="component" value="Unassembled WGS sequence"/>
</dbReference>
<reference evidence="1" key="1">
    <citation type="journal article" date="2020" name="bioRxiv">
        <title>A rank-normalized archaeal taxonomy based on genome phylogeny resolves widespread incomplete and uneven classifications.</title>
        <authorList>
            <person name="Rinke C."/>
            <person name="Chuvochina M."/>
            <person name="Mussig A.J."/>
            <person name="Chaumeil P.-A."/>
            <person name="Waite D.W."/>
            <person name="Whitman W.B."/>
            <person name="Parks D.H."/>
            <person name="Hugenholtz P."/>
        </authorList>
    </citation>
    <scope>NUCLEOTIDE SEQUENCE</scope>
    <source>
        <strain evidence="1">UBA8838</strain>
    </source>
</reference>
<evidence type="ECO:0000313" key="2">
    <source>
        <dbReference type="Proteomes" id="UP000646844"/>
    </source>
</evidence>
<comment type="caution">
    <text evidence="1">The sequence shown here is derived from an EMBL/GenBank/DDBJ whole genome shotgun (WGS) entry which is preliminary data.</text>
</comment>
<dbReference type="EMBL" id="DUJO01000032">
    <property type="protein sequence ID" value="HII74192.1"/>
    <property type="molecule type" value="Genomic_DNA"/>
</dbReference>
<dbReference type="AlphaFoldDB" id="A0A832TDT6"/>
<protein>
    <submittedName>
        <fullName evidence="1">Uncharacterized protein</fullName>
    </submittedName>
</protein>
<sequence length="127" mass="14465">MVDYIARYVLRDREIIVKYTAENDDESIKLANSVCEKLGERDIEEVIIGKIVGTITGAIMWHSISEDNSITTAIFSAITNALIGHIVDNLIVKEIYSKKYPCIRPRQLSDLHKYIDIRKLEDAVNAR</sequence>
<dbReference type="GeneID" id="1459990"/>